<evidence type="ECO:0000256" key="2">
    <source>
        <dbReference type="ARBA" id="ARBA00022692"/>
    </source>
</evidence>
<keyword evidence="3 5" id="KW-1133">Transmembrane helix</keyword>
<feature type="transmembrane region" description="Helical" evidence="5">
    <location>
        <begin position="80"/>
        <end position="99"/>
    </location>
</feature>
<dbReference type="Proteomes" id="UP000011566">
    <property type="component" value="Unassembled WGS sequence"/>
</dbReference>
<evidence type="ECO:0000313" key="7">
    <source>
        <dbReference type="EMBL" id="EMA35496.1"/>
    </source>
</evidence>
<gene>
    <name evidence="7" type="ORF">C447_17037</name>
</gene>
<feature type="transmembrane region" description="Helical" evidence="5">
    <location>
        <begin position="105"/>
        <end position="124"/>
    </location>
</feature>
<dbReference type="AlphaFoldDB" id="M0LPV6"/>
<keyword evidence="2 5" id="KW-0812">Transmembrane</keyword>
<organism evidence="7 8">
    <name type="scientific">Halococcus hamelinensis 100A6</name>
    <dbReference type="NCBI Taxonomy" id="1132509"/>
    <lineage>
        <taxon>Archaea</taxon>
        <taxon>Methanobacteriati</taxon>
        <taxon>Methanobacteriota</taxon>
        <taxon>Stenosarchaea group</taxon>
        <taxon>Halobacteria</taxon>
        <taxon>Halobacteriales</taxon>
        <taxon>Halococcaceae</taxon>
        <taxon>Halococcus</taxon>
    </lineage>
</organism>
<sequence>MLSAVSSLLGAGVARYVPDQGFASPDAAADALFALPAVGAGVLSLVLAFASLVVSIAAIRVFVSDETERLPREAFTRRMGWVALNAIVGGVVFGIAVAAGFALLIVPGVFLLVTLAFWTVFVAVEDRNFLDGFRGSWRLTKGHRLSLLGLGVAVMLATVVVQAVFGIGMVTGPVLGGLIAAVGSAITSVFSVAVLASAYTELTAMEDDETLGFEEEQPSATSGREAI</sequence>
<evidence type="ECO:0000256" key="4">
    <source>
        <dbReference type="ARBA" id="ARBA00023136"/>
    </source>
</evidence>
<dbReference type="GO" id="GO:0022857">
    <property type="term" value="F:transmembrane transporter activity"/>
    <property type="evidence" value="ECO:0007669"/>
    <property type="project" value="InterPro"/>
</dbReference>
<proteinExistence type="predicted"/>
<dbReference type="EMBL" id="AOMB01000044">
    <property type="protein sequence ID" value="EMA35496.1"/>
    <property type="molecule type" value="Genomic_DNA"/>
</dbReference>
<keyword evidence="8" id="KW-1185">Reference proteome</keyword>
<dbReference type="eggNOG" id="arCOG03934">
    <property type="taxonomic scope" value="Archaea"/>
</dbReference>
<feature type="transmembrane region" description="Helical" evidence="5">
    <location>
        <begin position="33"/>
        <end position="59"/>
    </location>
</feature>
<evidence type="ECO:0000256" key="3">
    <source>
        <dbReference type="ARBA" id="ARBA00022989"/>
    </source>
</evidence>
<dbReference type="GO" id="GO:0016020">
    <property type="term" value="C:membrane"/>
    <property type="evidence" value="ECO:0007669"/>
    <property type="project" value="UniProtKB-SubCell"/>
</dbReference>
<name>M0LPV6_9EURY</name>
<comment type="subcellular location">
    <subcellularLocation>
        <location evidence="1">Membrane</location>
        <topology evidence="1">Multi-pass membrane protein</topology>
    </subcellularLocation>
</comment>
<reference evidence="7 8" key="1">
    <citation type="journal article" date="2014" name="PLoS Genet.">
        <title>Phylogenetically driven sequencing of extremely halophilic archaea reveals strategies for static and dynamic osmo-response.</title>
        <authorList>
            <person name="Becker E.A."/>
            <person name="Seitzer P.M."/>
            <person name="Tritt A."/>
            <person name="Larsen D."/>
            <person name="Krusor M."/>
            <person name="Yao A.I."/>
            <person name="Wu D."/>
            <person name="Madern D."/>
            <person name="Eisen J.A."/>
            <person name="Darling A.E."/>
            <person name="Facciotti M.T."/>
        </authorList>
    </citation>
    <scope>NUCLEOTIDE SEQUENCE [LARGE SCALE GENOMIC DNA]</scope>
    <source>
        <strain evidence="7 8">100A6</strain>
    </source>
</reference>
<feature type="transmembrane region" description="Helical" evidence="5">
    <location>
        <begin position="145"/>
        <end position="168"/>
    </location>
</feature>
<dbReference type="InterPro" id="IPR001958">
    <property type="entry name" value="Tet-R_TetA/multi-R_MdtG-like"/>
</dbReference>
<evidence type="ECO:0000313" key="8">
    <source>
        <dbReference type="Proteomes" id="UP000011566"/>
    </source>
</evidence>
<feature type="domain" description="DUF7847" evidence="6">
    <location>
        <begin position="24"/>
        <end position="202"/>
    </location>
</feature>
<evidence type="ECO:0000256" key="1">
    <source>
        <dbReference type="ARBA" id="ARBA00004141"/>
    </source>
</evidence>
<feature type="transmembrane region" description="Helical" evidence="5">
    <location>
        <begin position="174"/>
        <end position="196"/>
    </location>
</feature>
<dbReference type="PATRIC" id="fig|1132509.6.peg.3949"/>
<accession>M0LPV6</accession>
<dbReference type="PRINTS" id="PR01035">
    <property type="entry name" value="TCRTETA"/>
</dbReference>
<evidence type="ECO:0000256" key="5">
    <source>
        <dbReference type="SAM" id="Phobius"/>
    </source>
</evidence>
<dbReference type="Pfam" id="PF25231">
    <property type="entry name" value="DUF7847"/>
    <property type="match status" value="1"/>
</dbReference>
<protein>
    <recommendedName>
        <fullName evidence="6">DUF7847 domain-containing protein</fullName>
    </recommendedName>
</protein>
<dbReference type="InterPro" id="IPR057169">
    <property type="entry name" value="DUF7847"/>
</dbReference>
<dbReference type="OrthoDB" id="214562at2157"/>
<comment type="caution">
    <text evidence="7">The sequence shown here is derived from an EMBL/GenBank/DDBJ whole genome shotgun (WGS) entry which is preliminary data.</text>
</comment>
<keyword evidence="4 5" id="KW-0472">Membrane</keyword>
<evidence type="ECO:0000259" key="6">
    <source>
        <dbReference type="Pfam" id="PF25231"/>
    </source>
</evidence>